<comment type="subcellular location">
    <subcellularLocation>
        <location evidence="1">Membrane</location>
        <topology evidence="1">Multi-pass membrane protein</topology>
    </subcellularLocation>
</comment>
<evidence type="ECO:0000256" key="10">
    <source>
        <dbReference type="ARBA" id="ARBA00040905"/>
    </source>
</evidence>
<dbReference type="InterPro" id="IPR008429">
    <property type="entry name" value="CLPTM1"/>
</dbReference>
<dbReference type="AlphaFoldDB" id="A0A7R8H8D0"/>
<gene>
    <name evidence="15" type="ORF">LSAA_10336</name>
</gene>
<proteinExistence type="inferred from homology"/>
<evidence type="ECO:0000256" key="5">
    <source>
        <dbReference type="ARBA" id="ARBA00023136"/>
    </source>
</evidence>
<evidence type="ECO:0000256" key="1">
    <source>
        <dbReference type="ARBA" id="ARBA00004141"/>
    </source>
</evidence>
<evidence type="ECO:0000256" key="4">
    <source>
        <dbReference type="ARBA" id="ARBA00022989"/>
    </source>
</evidence>
<keyword evidence="16" id="KW-1185">Reference proteome</keyword>
<dbReference type="PANTHER" id="PTHR21347:SF0">
    <property type="entry name" value="LIPID SCRAMBLASE CLPTM1L"/>
    <property type="match status" value="1"/>
</dbReference>
<evidence type="ECO:0000313" key="15">
    <source>
        <dbReference type="EMBL" id="CAF2936107.1"/>
    </source>
</evidence>
<comment type="catalytic activity">
    <reaction evidence="14">
        <text>a 6-(alpha-D-glucosaminyl)-1-(1,2-diacyl-sn-glycero-3-phospho)-1D-myo-inositol(in) = a 6-(alpha-D-glucosaminyl)-1-(1,2-diacyl-sn-glycero-3-phospho)-1D-myo-inositol(out)</text>
        <dbReference type="Rhea" id="RHEA:71491"/>
        <dbReference type="ChEBI" id="CHEBI:57997"/>
    </reaction>
</comment>
<keyword evidence="3 15" id="KW-0812">Transmembrane</keyword>
<comment type="catalytic activity">
    <reaction evidence="9">
        <text>6-(alpha-D-glucosaminyl)-(1-octadecanoyl,2-(9Z)-octadecenoyl-sn-glycero-3-phospho)-1D-myo-inositol(in) = 6-(alpha-D-glucosaminyl)-(1-octadecanoyl,2-(9Z)-octadecenoyl-sn-glycero-3-phospho)-1D-myo-inositol(out)</text>
        <dbReference type="Rhea" id="RHEA:71495"/>
        <dbReference type="ChEBI" id="CHEBI:190691"/>
    </reaction>
</comment>
<evidence type="ECO:0000313" key="16">
    <source>
        <dbReference type="Proteomes" id="UP000675881"/>
    </source>
</evidence>
<comment type="catalytic activity">
    <reaction evidence="6">
        <text>a 1,2-diacyl-sn-glycero-3-phosphoethanolamine(in) = a 1,2-diacyl-sn-glycero-3-phosphoethanolamine(out)</text>
        <dbReference type="Rhea" id="RHEA:38895"/>
        <dbReference type="ChEBI" id="CHEBI:64612"/>
    </reaction>
</comment>
<evidence type="ECO:0000256" key="9">
    <source>
        <dbReference type="ARBA" id="ARBA00036810"/>
    </source>
</evidence>
<evidence type="ECO:0000256" key="12">
    <source>
        <dbReference type="ARBA" id="ARBA00043155"/>
    </source>
</evidence>
<evidence type="ECO:0000256" key="8">
    <source>
        <dbReference type="ARBA" id="ARBA00035895"/>
    </source>
</evidence>
<dbReference type="OrthoDB" id="378564at2759"/>
<comment type="catalytic activity">
    <reaction evidence="7">
        <text>a 1,2-diacyl-sn-glycero-3-phosphocholine(in) = a 1,2-diacyl-sn-glycero-3-phosphocholine(out)</text>
        <dbReference type="Rhea" id="RHEA:38571"/>
        <dbReference type="ChEBI" id="CHEBI:57643"/>
    </reaction>
</comment>
<dbReference type="GO" id="GO:0016020">
    <property type="term" value="C:membrane"/>
    <property type="evidence" value="ECO:0007669"/>
    <property type="project" value="UniProtKB-SubCell"/>
</dbReference>
<dbReference type="Proteomes" id="UP000675881">
    <property type="component" value="Chromosome 5"/>
</dbReference>
<dbReference type="Pfam" id="PF05602">
    <property type="entry name" value="CLPTM1"/>
    <property type="match status" value="1"/>
</dbReference>
<keyword evidence="5" id="KW-0472">Membrane</keyword>
<organism evidence="15 16">
    <name type="scientific">Lepeophtheirus salmonis</name>
    <name type="common">Salmon louse</name>
    <name type="synonym">Caligus salmonis</name>
    <dbReference type="NCBI Taxonomy" id="72036"/>
    <lineage>
        <taxon>Eukaryota</taxon>
        <taxon>Metazoa</taxon>
        <taxon>Ecdysozoa</taxon>
        <taxon>Arthropoda</taxon>
        <taxon>Crustacea</taxon>
        <taxon>Multicrustacea</taxon>
        <taxon>Hexanauplia</taxon>
        <taxon>Copepoda</taxon>
        <taxon>Siphonostomatoida</taxon>
        <taxon>Caligidae</taxon>
        <taxon>Lepeophtheirus</taxon>
    </lineage>
</organism>
<evidence type="ECO:0000256" key="11">
    <source>
        <dbReference type="ARBA" id="ARBA00042320"/>
    </source>
</evidence>
<protein>
    <recommendedName>
        <fullName evidence="10">Lipid scramblase CLPTM1L</fullName>
    </recommendedName>
    <alternativeName>
        <fullName evidence="12">Cisplatin resistance-related protein 9</fullName>
    </alternativeName>
    <alternativeName>
        <fullName evidence="11">Cleft lip and palate transmembrane protein 1-like protein</fullName>
    </alternativeName>
</protein>
<evidence type="ECO:0000256" key="3">
    <source>
        <dbReference type="ARBA" id="ARBA00022692"/>
    </source>
</evidence>
<name>A0A7R8H8D0_LEPSM</name>
<comment type="function">
    <text evidence="13">Scramblase that mediates the translocation of glucosaminylphosphatidylinositol (alpha-D-GlcN-(1-6)-(1,2-diacyl-sn-glycero-3-phospho)-1D-myo-inositol, GlcN-PI) across the endoplasmic reticulum (ER) membrane, from the cytosolic leaflet to the luminal leaflet of the ER membrane, where it participates in the biosynthesis of glycosylphosphatidylinositol (GPI). GPI is a lipid glycoconjugate involved in post-translational modification of proteins. Can also translocate 1,2-diacyl-sn-glycero-3-phospho-(1D-myo-inositol) (phosphatidylinositol or PI), as well as several other phospholipids (1,2-diacyl-sn-glycero-3-phosphocholine, 1,2-diacyl-sn-glycero-3-phosphoethanolamine), and N-acetylglucosaminylphosphatidylinositol (GlcNAc-PI) in vitro.</text>
</comment>
<comment type="similarity">
    <text evidence="2">Belongs to the CLPTM1 family.</text>
</comment>
<comment type="catalytic activity">
    <reaction evidence="8">
        <text>a 1,2-diacyl-sn-glycero-3-phospho-(1D-myo-inositol)(in) = a 1,2-diacyl-sn-glycero-3-phospho-(1D-myo-inositol)(out)</text>
        <dbReference type="Rhea" id="RHEA:38691"/>
        <dbReference type="ChEBI" id="CHEBI:57880"/>
    </reaction>
</comment>
<evidence type="ECO:0000256" key="7">
    <source>
        <dbReference type="ARBA" id="ARBA00024631"/>
    </source>
</evidence>
<dbReference type="GO" id="GO:0012505">
    <property type="term" value="C:endomembrane system"/>
    <property type="evidence" value="ECO:0007669"/>
    <property type="project" value="TreeGrafter"/>
</dbReference>
<dbReference type="PANTHER" id="PTHR21347">
    <property type="entry name" value="CLEFT LIP AND PALATE ASSOCIATED TRANSMEMBRANE PROTEIN-RELATED"/>
    <property type="match status" value="1"/>
</dbReference>
<sequence>MLYQWQNNNRTARQFIASYKRLHCQLLFLAYMTHSLWDLAKMWVPPSCEIGVSTKECLKSRLEITPKLNLIFVMDRHPECRRNPQFVGAIQLSSVLEEESKIQIQVPMTDDLKQNGSNLYLGVYSASPHSGEYPSTITKDNWVAAVSKSEVAFYATPLVEYSIPEPETFNLLSGAQNEEKKNPKKDMDRPCSHLRSQITVNVMSDPIRFPRAEIPMEFYHIFRLGSLSKTDLRLINKTDTNAKVDITYRPISYGKLRVFLHFTNAFESMKNLGFTKKDNDEIKGILTDTNIVLLGVTFVISAVHLVFDFLSFTNEISFWRNCKSMKGISNTTILWRAFSQFVIFLYLMNENTSLLVLIPSGISAIIEMWKVSKTFKIRISFSGIKFGEEDRSEDEKKTMDYDANAMKYLSYILYPIVIGGAIYSLIYTPHKSWYSWTIQSTANGVYAFGFIFMLPQLFVNYKLKSVAHLPWKAFMYKAFNTFIDDAFAFIITMPTAHRVACF</sequence>
<evidence type="ECO:0000256" key="6">
    <source>
        <dbReference type="ARBA" id="ARBA00024615"/>
    </source>
</evidence>
<evidence type="ECO:0000256" key="14">
    <source>
        <dbReference type="ARBA" id="ARBA00093208"/>
    </source>
</evidence>
<reference evidence="15" key="1">
    <citation type="submission" date="2021-02" db="EMBL/GenBank/DDBJ databases">
        <authorList>
            <person name="Bekaert M."/>
        </authorList>
    </citation>
    <scope>NUCLEOTIDE SEQUENCE</scope>
    <source>
        <strain evidence="15">IoA-00</strain>
    </source>
</reference>
<accession>A0A7R8H8D0</accession>
<evidence type="ECO:0000256" key="2">
    <source>
        <dbReference type="ARBA" id="ARBA00009310"/>
    </source>
</evidence>
<evidence type="ECO:0000256" key="13">
    <source>
        <dbReference type="ARBA" id="ARBA00045827"/>
    </source>
</evidence>
<keyword evidence="4" id="KW-1133">Transmembrane helix</keyword>
<dbReference type="EMBL" id="HG994584">
    <property type="protein sequence ID" value="CAF2936107.1"/>
    <property type="molecule type" value="Genomic_DNA"/>
</dbReference>